<feature type="compositionally biased region" description="Basic and acidic residues" evidence="1">
    <location>
        <begin position="223"/>
        <end position="234"/>
    </location>
</feature>
<dbReference type="EMBL" id="AUZM01000049">
    <property type="protein sequence ID" value="ERT05759.1"/>
    <property type="molecule type" value="Genomic_DNA"/>
</dbReference>
<gene>
    <name evidence="3" type="ORF">M595_4267</name>
</gene>
<dbReference type="Pfam" id="PF07444">
    <property type="entry name" value="Ycf66_N"/>
    <property type="match status" value="1"/>
</dbReference>
<accession>U7QD10</accession>
<organism evidence="3 4">
    <name type="scientific">Lyngbya aestuarii BL J</name>
    <dbReference type="NCBI Taxonomy" id="1348334"/>
    <lineage>
        <taxon>Bacteria</taxon>
        <taxon>Bacillati</taxon>
        <taxon>Cyanobacteriota</taxon>
        <taxon>Cyanophyceae</taxon>
        <taxon>Oscillatoriophycideae</taxon>
        <taxon>Oscillatoriales</taxon>
        <taxon>Microcoleaceae</taxon>
        <taxon>Lyngbya</taxon>
    </lineage>
</organism>
<feature type="transmembrane region" description="Helical" evidence="2">
    <location>
        <begin position="38"/>
        <end position="56"/>
    </location>
</feature>
<keyword evidence="2" id="KW-1133">Transmembrane helix</keyword>
<dbReference type="AlphaFoldDB" id="U7QD10"/>
<keyword evidence="2" id="KW-0812">Transmembrane</keyword>
<proteinExistence type="predicted"/>
<comment type="caution">
    <text evidence="3">The sequence shown here is derived from an EMBL/GenBank/DDBJ whole genome shotgun (WGS) entry which is preliminary data.</text>
</comment>
<reference evidence="3 4" key="1">
    <citation type="journal article" date="2013" name="Front. Microbiol.">
        <title>Comparative genomic analyses of the cyanobacterium, Lyngbya aestuarii BL J, a powerful hydrogen producer.</title>
        <authorList>
            <person name="Kothari A."/>
            <person name="Vaughn M."/>
            <person name="Garcia-Pichel F."/>
        </authorList>
    </citation>
    <scope>NUCLEOTIDE SEQUENCE [LARGE SCALE GENOMIC DNA]</scope>
    <source>
        <strain evidence="3 4">BL J</strain>
    </source>
</reference>
<keyword evidence="4" id="KW-1185">Reference proteome</keyword>
<feature type="transmembrane region" description="Helical" evidence="2">
    <location>
        <begin position="6"/>
        <end position="26"/>
    </location>
</feature>
<dbReference type="RefSeq" id="WP_023067962.1">
    <property type="nucleotide sequence ID" value="NZ_AUZM01000049.1"/>
</dbReference>
<keyword evidence="2" id="KW-0472">Membrane</keyword>
<dbReference type="Proteomes" id="UP000017127">
    <property type="component" value="Unassembled WGS sequence"/>
</dbReference>
<evidence type="ECO:0000256" key="2">
    <source>
        <dbReference type="SAM" id="Phobius"/>
    </source>
</evidence>
<evidence type="ECO:0000313" key="4">
    <source>
        <dbReference type="Proteomes" id="UP000017127"/>
    </source>
</evidence>
<evidence type="ECO:0000256" key="1">
    <source>
        <dbReference type="SAM" id="MobiDB-lite"/>
    </source>
</evidence>
<dbReference type="OrthoDB" id="421362at2"/>
<feature type="transmembrane region" description="Helical" evidence="2">
    <location>
        <begin position="62"/>
        <end position="79"/>
    </location>
</feature>
<feature type="region of interest" description="Disordered" evidence="1">
    <location>
        <begin position="120"/>
        <end position="287"/>
    </location>
</feature>
<protein>
    <submittedName>
        <fullName evidence="3">Ycf66 family protein</fullName>
    </submittedName>
</protein>
<feature type="compositionally biased region" description="Basic and acidic residues" evidence="1">
    <location>
        <begin position="246"/>
        <end position="263"/>
    </location>
</feature>
<feature type="compositionally biased region" description="Basic and acidic residues" evidence="1">
    <location>
        <begin position="161"/>
        <end position="187"/>
    </location>
</feature>
<evidence type="ECO:0000313" key="3">
    <source>
        <dbReference type="EMBL" id="ERT05759.1"/>
    </source>
</evidence>
<name>U7QD10_9CYAN</name>
<dbReference type="PATRIC" id="fig|1348334.3.peg.4125"/>
<sequence length="287" mass="32882">MVNLGLNWSSLLGIILAVSGAALYFLRSWRPKLARDHDIFFAAIGLLCGGILLFQGWRLDPILAFGQFLLTGSAIFFAVESIRLRGLATANAKERSSPIVDDDRYVSDVYRVDAELDELEPNDEYQPMARQIRGSRDTRLSRSQAYEDEGPRRRPSSSRRSTIDRPPNLEKPERPARRRSPRPDSRNRSSYSDEWEASIDSTPEKTSRSRSSRRPPSGTESSLNRDDNRWDDVNPTKSSSRSRRTRPPEDTRSRSHSRDRLDPDTSSSTDYVDYRPVDYSDDDFEKF</sequence>
<dbReference type="InterPro" id="IPR010004">
    <property type="entry name" value="Uncharacterised_Ycf66"/>
</dbReference>